<evidence type="ECO:0000313" key="1">
    <source>
        <dbReference type="EMBL" id="KAI6093106.1"/>
    </source>
</evidence>
<keyword evidence="2" id="KW-1185">Reference proteome</keyword>
<evidence type="ECO:0000313" key="2">
    <source>
        <dbReference type="Proteomes" id="UP001497680"/>
    </source>
</evidence>
<proteinExistence type="predicted"/>
<dbReference type="EMBL" id="MU394281">
    <property type="protein sequence ID" value="KAI6093106.1"/>
    <property type="molecule type" value="Genomic_DNA"/>
</dbReference>
<gene>
    <name evidence="1" type="ORF">F4821DRAFT_222126</name>
</gene>
<sequence length="167" mass="18473">MDQELLADDERIVALVRRGTDEIHRDRNFLKSGMGDIKRHTMSNVDRLTRFIHTSDSNVASLKTGQQSILAGQQSILAGQELLSGQIHDLAILPEMINEVFVAESMERQKFAEVLAADSSERRMFRKQLFLALALTVAFVGALVLRELPVVIASVLIVTVGVVVYAA</sequence>
<name>A0ACC0DJS8_9PEZI</name>
<dbReference type="Proteomes" id="UP001497680">
    <property type="component" value="Unassembled WGS sequence"/>
</dbReference>
<reference evidence="1 2" key="1">
    <citation type="journal article" date="2022" name="New Phytol.">
        <title>Ecological generalism drives hyperdiversity of secondary metabolite gene clusters in xylarialean endophytes.</title>
        <authorList>
            <person name="Franco M.E.E."/>
            <person name="Wisecaver J.H."/>
            <person name="Arnold A.E."/>
            <person name="Ju Y.M."/>
            <person name="Slot J.C."/>
            <person name="Ahrendt S."/>
            <person name="Moore L.P."/>
            <person name="Eastman K.E."/>
            <person name="Scott K."/>
            <person name="Konkel Z."/>
            <person name="Mondo S.J."/>
            <person name="Kuo A."/>
            <person name="Hayes R.D."/>
            <person name="Haridas S."/>
            <person name="Andreopoulos B."/>
            <person name="Riley R."/>
            <person name="LaButti K."/>
            <person name="Pangilinan J."/>
            <person name="Lipzen A."/>
            <person name="Amirebrahimi M."/>
            <person name="Yan J."/>
            <person name="Adam C."/>
            <person name="Keymanesh K."/>
            <person name="Ng V."/>
            <person name="Louie K."/>
            <person name="Northen T."/>
            <person name="Drula E."/>
            <person name="Henrissat B."/>
            <person name="Hsieh H.M."/>
            <person name="Youens-Clark K."/>
            <person name="Lutzoni F."/>
            <person name="Miadlikowska J."/>
            <person name="Eastwood D.C."/>
            <person name="Hamelin R.C."/>
            <person name="Grigoriev I.V."/>
            <person name="U'Ren J.M."/>
        </authorList>
    </citation>
    <scope>NUCLEOTIDE SEQUENCE [LARGE SCALE GENOMIC DNA]</scope>
    <source>
        <strain evidence="1 2">ER1909</strain>
    </source>
</reference>
<organism evidence="1 2">
    <name type="scientific">Hypoxylon rubiginosum</name>
    <dbReference type="NCBI Taxonomy" id="110542"/>
    <lineage>
        <taxon>Eukaryota</taxon>
        <taxon>Fungi</taxon>
        <taxon>Dikarya</taxon>
        <taxon>Ascomycota</taxon>
        <taxon>Pezizomycotina</taxon>
        <taxon>Sordariomycetes</taxon>
        <taxon>Xylariomycetidae</taxon>
        <taxon>Xylariales</taxon>
        <taxon>Hypoxylaceae</taxon>
        <taxon>Hypoxylon</taxon>
    </lineage>
</organism>
<comment type="caution">
    <text evidence="1">The sequence shown here is derived from an EMBL/GenBank/DDBJ whole genome shotgun (WGS) entry which is preliminary data.</text>
</comment>
<accession>A0ACC0DJS8</accession>
<protein>
    <submittedName>
        <fullName evidence="1">Uncharacterized protein</fullName>
    </submittedName>
</protein>